<accession>A0A3N4Q869</accession>
<keyword evidence="2" id="KW-1185">Reference proteome</keyword>
<dbReference type="EMBL" id="RPDH01000002">
    <property type="protein sequence ID" value="RPE07904.1"/>
    <property type="molecule type" value="Genomic_DNA"/>
</dbReference>
<evidence type="ECO:0008006" key="3">
    <source>
        <dbReference type="Google" id="ProtNLM"/>
    </source>
</evidence>
<dbReference type="SUPFAM" id="SSF160424">
    <property type="entry name" value="BH3703-like"/>
    <property type="match status" value="1"/>
</dbReference>
<reference evidence="1 2" key="1">
    <citation type="submission" date="2018-11" db="EMBL/GenBank/DDBJ databases">
        <title>Chitinophaga lutea sp.nov., isolate from arsenic contaminated soil.</title>
        <authorList>
            <person name="Zong Y."/>
        </authorList>
    </citation>
    <scope>NUCLEOTIDE SEQUENCE [LARGE SCALE GENOMIC DNA]</scope>
    <source>
        <strain evidence="1 2">ZY74</strain>
    </source>
</reference>
<proteinExistence type="predicted"/>
<organism evidence="1 2">
    <name type="scientific">Chitinophaga lutea</name>
    <dbReference type="NCBI Taxonomy" id="2488634"/>
    <lineage>
        <taxon>Bacteria</taxon>
        <taxon>Pseudomonadati</taxon>
        <taxon>Bacteroidota</taxon>
        <taxon>Chitinophagia</taxon>
        <taxon>Chitinophagales</taxon>
        <taxon>Chitinophagaceae</taxon>
        <taxon>Chitinophaga</taxon>
    </lineage>
</organism>
<evidence type="ECO:0000313" key="2">
    <source>
        <dbReference type="Proteomes" id="UP000278351"/>
    </source>
</evidence>
<dbReference type="Proteomes" id="UP000278351">
    <property type="component" value="Unassembled WGS sequence"/>
</dbReference>
<gene>
    <name evidence="1" type="ORF">EGT74_12565</name>
</gene>
<name>A0A3N4Q869_9BACT</name>
<dbReference type="AlphaFoldDB" id="A0A3N4Q869"/>
<dbReference type="Gene3D" id="3.30.500.20">
    <property type="entry name" value="BH3703-like domains"/>
    <property type="match status" value="1"/>
</dbReference>
<dbReference type="InterPro" id="IPR036170">
    <property type="entry name" value="YezG-like_sf"/>
</dbReference>
<sequence length="100" mass="11457">MNAIEADNWTNAQLNIEIVGTGVVGYTGDYNIGTAKHDISVRKIPREIRNWLKELHEITTEGGSNKWNKSVFTLSPDGKFDMKFIWDQELYDEIERLAKA</sequence>
<protein>
    <recommendedName>
        <fullName evidence="3">DUF600 family protein</fullName>
    </recommendedName>
</protein>
<evidence type="ECO:0000313" key="1">
    <source>
        <dbReference type="EMBL" id="RPE07904.1"/>
    </source>
</evidence>
<comment type="caution">
    <text evidence="1">The sequence shown here is derived from an EMBL/GenBank/DDBJ whole genome shotgun (WGS) entry which is preliminary data.</text>
</comment>